<evidence type="ECO:0000256" key="14">
    <source>
        <dbReference type="SAM" id="MobiDB-lite"/>
    </source>
</evidence>
<evidence type="ECO:0000256" key="9">
    <source>
        <dbReference type="ARBA" id="ARBA00023136"/>
    </source>
</evidence>
<dbReference type="RefSeq" id="WP_102649039.1">
    <property type="nucleotide sequence ID" value="NZ_PNYA01000039.1"/>
</dbReference>
<feature type="compositionally biased region" description="Low complexity" evidence="14">
    <location>
        <begin position="47"/>
        <end position="63"/>
    </location>
</feature>
<dbReference type="InterPro" id="IPR000531">
    <property type="entry name" value="Beta-barrel_TonB"/>
</dbReference>
<protein>
    <submittedName>
        <fullName evidence="18">TonB-dependent receptor</fullName>
    </submittedName>
</protein>
<dbReference type="PANTHER" id="PTHR30069:SF53">
    <property type="entry name" value="COLICIN I RECEPTOR-RELATED"/>
    <property type="match status" value="1"/>
</dbReference>
<comment type="subcellular location">
    <subcellularLocation>
        <location evidence="1 12">Cell outer membrane</location>
        <topology evidence="1 12">Multi-pass membrane protein</topology>
    </subcellularLocation>
</comment>
<evidence type="ECO:0000256" key="5">
    <source>
        <dbReference type="ARBA" id="ARBA00022692"/>
    </source>
</evidence>
<dbReference type="Gene3D" id="2.40.170.20">
    <property type="entry name" value="TonB-dependent receptor, beta-barrel domain"/>
    <property type="match status" value="1"/>
</dbReference>
<keyword evidence="6 15" id="KW-0732">Signal</keyword>
<dbReference type="Gene3D" id="2.170.130.10">
    <property type="entry name" value="TonB-dependent receptor, plug domain"/>
    <property type="match status" value="1"/>
</dbReference>
<evidence type="ECO:0000259" key="16">
    <source>
        <dbReference type="Pfam" id="PF00593"/>
    </source>
</evidence>
<evidence type="ECO:0000256" key="6">
    <source>
        <dbReference type="ARBA" id="ARBA00022729"/>
    </source>
</evidence>
<organism evidence="18 19">
    <name type="scientific">Trinickia dabaoshanensis</name>
    <dbReference type="NCBI Taxonomy" id="564714"/>
    <lineage>
        <taxon>Bacteria</taxon>
        <taxon>Pseudomonadati</taxon>
        <taxon>Pseudomonadota</taxon>
        <taxon>Betaproteobacteria</taxon>
        <taxon>Burkholderiales</taxon>
        <taxon>Burkholderiaceae</taxon>
        <taxon>Trinickia</taxon>
    </lineage>
</organism>
<dbReference type="Pfam" id="PF00593">
    <property type="entry name" value="TonB_dep_Rec_b-barrel"/>
    <property type="match status" value="1"/>
</dbReference>
<dbReference type="PROSITE" id="PS52016">
    <property type="entry name" value="TONB_DEPENDENT_REC_3"/>
    <property type="match status" value="1"/>
</dbReference>
<keyword evidence="9 12" id="KW-0472">Membrane</keyword>
<feature type="signal peptide" evidence="15">
    <location>
        <begin position="1"/>
        <end position="22"/>
    </location>
</feature>
<feature type="domain" description="TonB-dependent receptor plug" evidence="17">
    <location>
        <begin position="80"/>
        <end position="185"/>
    </location>
</feature>
<evidence type="ECO:0000256" key="2">
    <source>
        <dbReference type="ARBA" id="ARBA00009810"/>
    </source>
</evidence>
<keyword evidence="7" id="KW-0406">Ion transport</keyword>
<dbReference type="OrthoDB" id="183532at2"/>
<dbReference type="InterPro" id="IPR036942">
    <property type="entry name" value="Beta-barrel_TonB_sf"/>
</dbReference>
<evidence type="ECO:0000256" key="1">
    <source>
        <dbReference type="ARBA" id="ARBA00004571"/>
    </source>
</evidence>
<keyword evidence="5 12" id="KW-0812">Transmembrane</keyword>
<evidence type="ECO:0000313" key="18">
    <source>
        <dbReference type="EMBL" id="PMS14814.1"/>
    </source>
</evidence>
<dbReference type="Proteomes" id="UP000235616">
    <property type="component" value="Unassembled WGS sequence"/>
</dbReference>
<feature type="chain" id="PRO_5014841009" evidence="15">
    <location>
        <begin position="23"/>
        <end position="649"/>
    </location>
</feature>
<name>A0A2N7VCK2_9BURK</name>
<evidence type="ECO:0000256" key="10">
    <source>
        <dbReference type="ARBA" id="ARBA00023170"/>
    </source>
</evidence>
<dbReference type="AlphaFoldDB" id="A0A2N7VCK2"/>
<comment type="similarity">
    <text evidence="2 12 13">Belongs to the TonB-dependent receptor family.</text>
</comment>
<accession>A0A2N7VCK2</accession>
<evidence type="ECO:0000256" key="4">
    <source>
        <dbReference type="ARBA" id="ARBA00022452"/>
    </source>
</evidence>
<dbReference type="InterPro" id="IPR012910">
    <property type="entry name" value="Plug_dom"/>
</dbReference>
<dbReference type="EMBL" id="PNYA01000039">
    <property type="protein sequence ID" value="PMS14814.1"/>
    <property type="molecule type" value="Genomic_DNA"/>
</dbReference>
<gene>
    <name evidence="18" type="ORF">C0Z18_29760</name>
</gene>
<keyword evidence="19" id="KW-1185">Reference proteome</keyword>
<evidence type="ECO:0000256" key="7">
    <source>
        <dbReference type="ARBA" id="ARBA00023065"/>
    </source>
</evidence>
<keyword evidence="3 12" id="KW-0813">Transport</keyword>
<dbReference type="CDD" id="cd01347">
    <property type="entry name" value="ligand_gated_channel"/>
    <property type="match status" value="1"/>
</dbReference>
<evidence type="ECO:0000256" key="8">
    <source>
        <dbReference type="ARBA" id="ARBA00023077"/>
    </source>
</evidence>
<keyword evidence="8 13" id="KW-0798">TonB box</keyword>
<feature type="region of interest" description="Disordered" evidence="14">
    <location>
        <begin position="27"/>
        <end position="63"/>
    </location>
</feature>
<dbReference type="InterPro" id="IPR039426">
    <property type="entry name" value="TonB-dep_rcpt-like"/>
</dbReference>
<dbReference type="InterPro" id="IPR037066">
    <property type="entry name" value="Plug_dom_sf"/>
</dbReference>
<keyword evidence="4 12" id="KW-1134">Transmembrane beta strand</keyword>
<feature type="domain" description="TonB-dependent receptor-like beta-barrel" evidence="16">
    <location>
        <begin position="205"/>
        <end position="622"/>
    </location>
</feature>
<evidence type="ECO:0000256" key="12">
    <source>
        <dbReference type="PROSITE-ProRule" id="PRU01360"/>
    </source>
</evidence>
<keyword evidence="11 12" id="KW-0998">Cell outer membrane</keyword>
<keyword evidence="10 18" id="KW-0675">Receptor</keyword>
<dbReference type="SUPFAM" id="SSF56935">
    <property type="entry name" value="Porins"/>
    <property type="match status" value="1"/>
</dbReference>
<dbReference type="PANTHER" id="PTHR30069">
    <property type="entry name" value="TONB-DEPENDENT OUTER MEMBRANE RECEPTOR"/>
    <property type="match status" value="1"/>
</dbReference>
<evidence type="ECO:0000259" key="17">
    <source>
        <dbReference type="Pfam" id="PF07715"/>
    </source>
</evidence>
<sequence length="649" mass="69677">MSTPTVRAALVALAYSPLVALAQNAPAQCDASPNPSSPCAATPRAKPSSADAALGGPPAASGGELEPIVVTAQRGPQPISESIAQTTRFSPQDIADTTATDLPGLLAQAPGVQVIRNGPPGSNVTMFLRGGSGPQSLVLIDGMRVDSVSLGQSQLGQIPLSQVDHVEVVGGDVSALYGSAAMGGVVQVFTKQGGDHPPRFDFSLGYGSYRTQTQQAGVNGAFDKDGKTTFSLHVARSKDDGFSAIDPALAPNANPGADGYLNESVSASVRHTFDSGWDAGVRYFQSNGKASFDNAYGVPTDVNFLTSVVRMASVFANGKLSDWWTTHLSAGLGDDRAVDTTNGVYNNRFDTGNRQFTWQNDFKLAAQQKLQLGYERLDQSLESDMVFAPDRHVDSVFAGYTARFGANQIQANVRRDRYSDFGGANTYYLGYGFDFTDHWKASASYSSAFRAPSFDDLYFPGSGNLSIRPERSHSVEVALQYASDTLGVARLTAFQTHYIDLINYVPTQGGLFYLAENVGRAKVQGLEGSWRGRVGKTDVRAALTVQNPVDEVAGTDLNRRARHFASFSANRSFGAWRAGGEWIVSGPRSDSGTPLGGFGLVNLSARYDITKAWYVSAHIDNLFDKNYELAYTYNTPRRSAFVTIGWRER</sequence>
<evidence type="ECO:0000313" key="19">
    <source>
        <dbReference type="Proteomes" id="UP000235616"/>
    </source>
</evidence>
<evidence type="ECO:0000256" key="15">
    <source>
        <dbReference type="SAM" id="SignalP"/>
    </source>
</evidence>
<comment type="caution">
    <text evidence="18">The sequence shown here is derived from an EMBL/GenBank/DDBJ whole genome shotgun (WGS) entry which is preliminary data.</text>
</comment>
<dbReference type="GO" id="GO:0015889">
    <property type="term" value="P:cobalamin transport"/>
    <property type="evidence" value="ECO:0007669"/>
    <property type="project" value="TreeGrafter"/>
</dbReference>
<evidence type="ECO:0000256" key="3">
    <source>
        <dbReference type="ARBA" id="ARBA00022448"/>
    </source>
</evidence>
<dbReference type="GO" id="GO:0006811">
    <property type="term" value="P:monoatomic ion transport"/>
    <property type="evidence" value="ECO:0007669"/>
    <property type="project" value="UniProtKB-KW"/>
</dbReference>
<evidence type="ECO:0000256" key="13">
    <source>
        <dbReference type="RuleBase" id="RU003357"/>
    </source>
</evidence>
<dbReference type="Pfam" id="PF07715">
    <property type="entry name" value="Plug"/>
    <property type="match status" value="1"/>
</dbReference>
<proteinExistence type="inferred from homology"/>
<evidence type="ECO:0000256" key="11">
    <source>
        <dbReference type="ARBA" id="ARBA00023237"/>
    </source>
</evidence>
<dbReference type="GO" id="GO:0009279">
    <property type="term" value="C:cell outer membrane"/>
    <property type="evidence" value="ECO:0007669"/>
    <property type="project" value="UniProtKB-SubCell"/>
</dbReference>
<reference evidence="18 19" key="1">
    <citation type="submission" date="2018-01" db="EMBL/GenBank/DDBJ databases">
        <title>Whole genome analyses suggest that Burkholderia sensu lato contains two further novel genera in the rhizoxinica-symbiotica group Mycetohabitans gen. nov., and Trinickia gen. nov.: implications for the evolution of diazotrophy and nodulation in the Burkholderiaceae.</title>
        <authorList>
            <person name="Estrada-de los Santos P."/>
            <person name="Palmer M."/>
            <person name="Chavez-Ramirez B."/>
            <person name="Beukes C."/>
            <person name="Steenkamp E.T."/>
            <person name="Hirsch A.M."/>
            <person name="Manyaka P."/>
            <person name="Maluk M."/>
            <person name="Lafos M."/>
            <person name="Crook M."/>
            <person name="Gross E."/>
            <person name="Simon M.F."/>
            <person name="Bueno dos Reis Junior F."/>
            <person name="Poole P.S."/>
            <person name="Venter S.N."/>
            <person name="James E.K."/>
        </authorList>
    </citation>
    <scope>NUCLEOTIDE SEQUENCE [LARGE SCALE GENOMIC DNA]</scope>
    <source>
        <strain evidence="18 19">GIMN1.004</strain>
    </source>
</reference>